<gene>
    <name evidence="1" type="ORF">QAD02_007458</name>
</gene>
<dbReference type="EMBL" id="CM056744">
    <property type="protein sequence ID" value="KAJ8665796.1"/>
    <property type="molecule type" value="Genomic_DNA"/>
</dbReference>
<organism evidence="1 2">
    <name type="scientific">Eretmocerus hayati</name>
    <dbReference type="NCBI Taxonomy" id="131215"/>
    <lineage>
        <taxon>Eukaryota</taxon>
        <taxon>Metazoa</taxon>
        <taxon>Ecdysozoa</taxon>
        <taxon>Arthropoda</taxon>
        <taxon>Hexapoda</taxon>
        <taxon>Insecta</taxon>
        <taxon>Pterygota</taxon>
        <taxon>Neoptera</taxon>
        <taxon>Endopterygota</taxon>
        <taxon>Hymenoptera</taxon>
        <taxon>Apocrita</taxon>
        <taxon>Proctotrupomorpha</taxon>
        <taxon>Chalcidoidea</taxon>
        <taxon>Aphelinidae</taxon>
        <taxon>Aphelininae</taxon>
        <taxon>Eretmocerus</taxon>
    </lineage>
</organism>
<protein>
    <submittedName>
        <fullName evidence="1">Uncharacterized protein</fullName>
    </submittedName>
</protein>
<comment type="caution">
    <text evidence="1">The sequence shown here is derived from an EMBL/GenBank/DDBJ whole genome shotgun (WGS) entry which is preliminary data.</text>
</comment>
<name>A0ACC2N401_9HYME</name>
<proteinExistence type="predicted"/>
<dbReference type="Proteomes" id="UP001239111">
    <property type="component" value="Chromosome 4"/>
</dbReference>
<evidence type="ECO:0000313" key="2">
    <source>
        <dbReference type="Proteomes" id="UP001239111"/>
    </source>
</evidence>
<evidence type="ECO:0000313" key="1">
    <source>
        <dbReference type="EMBL" id="KAJ8665796.1"/>
    </source>
</evidence>
<accession>A0ACC2N401</accession>
<reference evidence="1" key="1">
    <citation type="submission" date="2023-04" db="EMBL/GenBank/DDBJ databases">
        <title>A chromosome-level genome assembly of the parasitoid wasp Eretmocerus hayati.</title>
        <authorList>
            <person name="Zhong Y."/>
            <person name="Liu S."/>
            <person name="Liu Y."/>
        </authorList>
    </citation>
    <scope>NUCLEOTIDE SEQUENCE</scope>
    <source>
        <strain evidence="1">ZJU_SS_LIU_2023</strain>
    </source>
</reference>
<sequence length="564" mass="63229">MAGGGQLQQVEAQISTSSSPACASTQYPPTPHPPTTAPTSHPTMVYPPVPRFWSSHAAPPGYLTTSASTAYYLSINATMGYTAPNWSLANNFGASHQQPHHFNSHQNYYQPPTVTYEHNSMSSPQYNGYIQPAHFSQQWRPQDMQNPTSTLPEAQSSGSSHSDDPKRRRIEEIDIPAVDHVSAGPSSTIRIIDTPNQSSSSNQNTIQVISPTRPMQRSLAEIRSGNYVYHCLKMQGIVAKQIFAAYDEWVREDDDTNSAYFRPKIARFVMSQAMDNGNDMKRDRFLYLRTSWGECFPKDAEGNNLTIVYEPSSTNVDAKGVLYVAYIYHNGNSYETGLLGKPKRKSNITDTDVIGVTQRAELQVLRALKLVTDENKQTWIQRLSVRLNFHQKSTLDEMLNDLIVLKADNAADLTKADFGVIHNGKENALLHAWPTLSSALIDLARFKAKNVKDKQDIVDCLTAWGDEPEVEHSVTSCMNAVETIVNDKENVSDRLRASQRKLATDIAKVNDELTPRVVFRCCPTSRRFFVVLSESTHYEVNNLNEAVDLCYECLVVFPMFKEFS</sequence>
<keyword evidence="2" id="KW-1185">Reference proteome</keyword>